<proteinExistence type="inferred from homology"/>
<keyword evidence="3" id="KW-1134">Transmembrane beta strand</keyword>
<keyword evidence="4 8" id="KW-0812">Transmembrane</keyword>
<keyword evidence="8" id="KW-1133">Transmembrane helix</keyword>
<evidence type="ECO:0000256" key="6">
    <source>
        <dbReference type="ARBA" id="ARBA00023136"/>
    </source>
</evidence>
<name>A0A975BVN4_9BACT</name>
<organism evidence="9 10">
    <name type="scientific">Desulfonema magnum</name>
    <dbReference type="NCBI Taxonomy" id="45655"/>
    <lineage>
        <taxon>Bacteria</taxon>
        <taxon>Pseudomonadati</taxon>
        <taxon>Thermodesulfobacteriota</taxon>
        <taxon>Desulfobacteria</taxon>
        <taxon>Desulfobacterales</taxon>
        <taxon>Desulfococcaceae</taxon>
        <taxon>Desulfonema</taxon>
    </lineage>
</organism>
<comment type="similarity">
    <text evidence="2">Belongs to the OmpP1/FadL family.</text>
</comment>
<evidence type="ECO:0000256" key="1">
    <source>
        <dbReference type="ARBA" id="ARBA00004571"/>
    </source>
</evidence>
<dbReference type="Proteomes" id="UP000663722">
    <property type="component" value="Chromosome"/>
</dbReference>
<evidence type="ECO:0000313" key="10">
    <source>
        <dbReference type="Proteomes" id="UP000663722"/>
    </source>
</evidence>
<dbReference type="SUPFAM" id="SSF56935">
    <property type="entry name" value="Porins"/>
    <property type="match status" value="1"/>
</dbReference>
<evidence type="ECO:0000256" key="3">
    <source>
        <dbReference type="ARBA" id="ARBA00022452"/>
    </source>
</evidence>
<keyword evidence="6 8" id="KW-0472">Membrane</keyword>
<keyword evidence="7" id="KW-0998">Cell outer membrane</keyword>
<dbReference type="AlphaFoldDB" id="A0A975BVN4"/>
<dbReference type="GO" id="GO:0015483">
    <property type="term" value="F:long-chain fatty acid transporting porin activity"/>
    <property type="evidence" value="ECO:0007669"/>
    <property type="project" value="TreeGrafter"/>
</dbReference>
<dbReference type="KEGG" id="dmm:dnm_084200"/>
<evidence type="ECO:0000256" key="2">
    <source>
        <dbReference type="ARBA" id="ARBA00008163"/>
    </source>
</evidence>
<evidence type="ECO:0000256" key="5">
    <source>
        <dbReference type="ARBA" id="ARBA00022729"/>
    </source>
</evidence>
<reference evidence="9" key="1">
    <citation type="journal article" date="2021" name="Microb. Physiol.">
        <title>Proteogenomic Insights into the Physiology of Marine, Sulfate-Reducing, Filamentous Desulfonema limicola and Desulfonema magnum.</title>
        <authorList>
            <person name="Schnaars V."/>
            <person name="Wohlbrand L."/>
            <person name="Scheve S."/>
            <person name="Hinrichs C."/>
            <person name="Reinhardt R."/>
            <person name="Rabus R."/>
        </authorList>
    </citation>
    <scope>NUCLEOTIDE SEQUENCE</scope>
    <source>
        <strain evidence="9">4be13</strain>
    </source>
</reference>
<dbReference type="EMBL" id="CP061800">
    <property type="protein sequence ID" value="QTA92342.1"/>
    <property type="molecule type" value="Genomic_DNA"/>
</dbReference>
<dbReference type="PANTHER" id="PTHR35093">
    <property type="entry name" value="OUTER MEMBRANE PROTEIN NMB0088-RELATED"/>
    <property type="match status" value="1"/>
</dbReference>
<dbReference type="Gene3D" id="2.40.160.60">
    <property type="entry name" value="Outer membrane protein transport protein (OMPP1/FadL/TodX)"/>
    <property type="match status" value="1"/>
</dbReference>
<evidence type="ECO:0000256" key="4">
    <source>
        <dbReference type="ARBA" id="ARBA00022692"/>
    </source>
</evidence>
<accession>A0A975BVN4</accession>
<sequence>MKGHDMSTKKSFIIYLILLMGVFMYPTTSVFGNGVFVNLMEIPSSFNPVGSGARAIGMGGAFIAVADDATAASWNPGGLVQLTLPEFSLVTSYLHRGEEIDFGEDYPEAAGSHSVSEGDINYFSAAYPFGLFNRNMIVSLSYQRLYDLNRDWKFAFSMPERPFEDHWDYQQTGSLSALGLSYCIQVIPQLSFGFTLNLWDDDLTDNHWEQKYHLTRSAKEINASPLAFTSEKAYSFSGINANLGMLWRINYKLTLGAVLKTPFNADVEHKSQEKQASEYMPEDIVISDSRDEEIEMPMSYGIGFAYKFSDSFFMSADYYRTEWDDFIYRDNQGNETSPISGRAISESDVSPTNQIRIGAEYRFINAEKGYVIPIRGGIFYDPAPAEGNPDDFYGFSLGLGLTRNDRFSLDIAYQYRRGNDVGESMFENLQFSQDVDEHTVYLSVIFYP</sequence>
<evidence type="ECO:0000256" key="8">
    <source>
        <dbReference type="SAM" id="Phobius"/>
    </source>
</evidence>
<keyword evidence="10" id="KW-1185">Reference proteome</keyword>
<feature type="transmembrane region" description="Helical" evidence="8">
    <location>
        <begin position="12"/>
        <end position="36"/>
    </location>
</feature>
<dbReference type="GO" id="GO:0009279">
    <property type="term" value="C:cell outer membrane"/>
    <property type="evidence" value="ECO:0007669"/>
    <property type="project" value="UniProtKB-SubCell"/>
</dbReference>
<keyword evidence="5" id="KW-0732">Signal</keyword>
<evidence type="ECO:0000256" key="7">
    <source>
        <dbReference type="ARBA" id="ARBA00023237"/>
    </source>
</evidence>
<comment type="subcellular location">
    <subcellularLocation>
        <location evidence="1">Cell outer membrane</location>
        <topology evidence="1">Multi-pass membrane protein</topology>
    </subcellularLocation>
</comment>
<dbReference type="Pfam" id="PF03349">
    <property type="entry name" value="Toluene_X"/>
    <property type="match status" value="1"/>
</dbReference>
<protein>
    <submittedName>
        <fullName evidence="9">Outer membrane protein transport protein domain-containing protein</fullName>
    </submittedName>
</protein>
<evidence type="ECO:0000313" key="9">
    <source>
        <dbReference type="EMBL" id="QTA92342.1"/>
    </source>
</evidence>
<dbReference type="InterPro" id="IPR005017">
    <property type="entry name" value="OMPP1/FadL/TodX"/>
</dbReference>
<gene>
    <name evidence="9" type="ORF">dnm_084200</name>
</gene>
<dbReference type="PANTHER" id="PTHR35093:SF8">
    <property type="entry name" value="OUTER MEMBRANE PROTEIN NMB0088-RELATED"/>
    <property type="match status" value="1"/>
</dbReference>